<dbReference type="EMBL" id="CABIJS010000666">
    <property type="protein sequence ID" value="VUZ54937.1"/>
    <property type="molecule type" value="Genomic_DNA"/>
</dbReference>
<protein>
    <submittedName>
        <fullName evidence="2">Uncharacterized protein</fullName>
    </submittedName>
</protein>
<dbReference type="AlphaFoldDB" id="A0A564Z602"/>
<dbReference type="Proteomes" id="UP000321570">
    <property type="component" value="Unassembled WGS sequence"/>
</dbReference>
<feature type="region of interest" description="Disordered" evidence="1">
    <location>
        <begin position="94"/>
        <end position="118"/>
    </location>
</feature>
<reference evidence="2 3" key="1">
    <citation type="submission" date="2019-07" db="EMBL/GenBank/DDBJ databases">
        <authorList>
            <person name="Jastrzebski P J."/>
            <person name="Paukszto L."/>
            <person name="Jastrzebski P J."/>
        </authorList>
    </citation>
    <scope>NUCLEOTIDE SEQUENCE [LARGE SCALE GENOMIC DNA]</scope>
    <source>
        <strain evidence="2 3">WMS-il1</strain>
    </source>
</reference>
<name>A0A564Z602_HYMDI</name>
<organism evidence="2 3">
    <name type="scientific">Hymenolepis diminuta</name>
    <name type="common">Rat tapeworm</name>
    <dbReference type="NCBI Taxonomy" id="6216"/>
    <lineage>
        <taxon>Eukaryota</taxon>
        <taxon>Metazoa</taxon>
        <taxon>Spiralia</taxon>
        <taxon>Lophotrochozoa</taxon>
        <taxon>Platyhelminthes</taxon>
        <taxon>Cestoda</taxon>
        <taxon>Eucestoda</taxon>
        <taxon>Cyclophyllidea</taxon>
        <taxon>Hymenolepididae</taxon>
        <taxon>Hymenolepis</taxon>
    </lineage>
</organism>
<proteinExistence type="predicted"/>
<gene>
    <name evidence="2" type="ORF">WMSIL1_LOCUS12942</name>
</gene>
<evidence type="ECO:0000256" key="1">
    <source>
        <dbReference type="SAM" id="MobiDB-lite"/>
    </source>
</evidence>
<keyword evidence="3" id="KW-1185">Reference proteome</keyword>
<sequence length="118" mass="13580">MLFSEFNRSDHYFCSSHLQSMDPVDLTYEKMISKLDWAVGDNSSLFNLTIREDENAHHYVESQFRCLIFILGLRSPCHAETGFRLLSLLDREPDVKKSHDRPGSAAGRLTASFQPERT</sequence>
<accession>A0A564Z602</accession>
<evidence type="ECO:0000313" key="2">
    <source>
        <dbReference type="EMBL" id="VUZ54937.1"/>
    </source>
</evidence>
<evidence type="ECO:0000313" key="3">
    <source>
        <dbReference type="Proteomes" id="UP000321570"/>
    </source>
</evidence>